<keyword evidence="12" id="KW-1185">Reference proteome</keyword>
<feature type="domain" description="G-protein coupled receptors family 1 profile" evidence="11">
    <location>
        <begin position="36"/>
        <end position="299"/>
    </location>
</feature>
<keyword evidence="5 9" id="KW-0297">G-protein coupled receptor</keyword>
<keyword evidence="8 9" id="KW-0807">Transducer</keyword>
<feature type="transmembrane region" description="Helical" evidence="10">
    <location>
        <begin position="54"/>
        <end position="76"/>
    </location>
</feature>
<evidence type="ECO:0000256" key="1">
    <source>
        <dbReference type="ARBA" id="ARBA00004651"/>
    </source>
</evidence>
<accession>A0ABM1ESK5</accession>
<dbReference type="InterPro" id="IPR050569">
    <property type="entry name" value="TAAR"/>
</dbReference>
<evidence type="ECO:0000259" key="11">
    <source>
        <dbReference type="PROSITE" id="PS50262"/>
    </source>
</evidence>
<sequence length="318" mass="35270">MNCTDEMQTLKTNSLSLGDQLYQSVLCVMISCIVLSNSMVVISTRRFLPLQTRCNRIAVNIAIADLLIACSVAVMLVYDHLPVSKEDGTPQLVSCYIRTGAPFVVVVVTSASLVAIAVDRYVAVCHQGKYIRVVTQDRITIFMFISWMYSATLFIVPALATHHPTTCYLETFLTSYHLLVFAVHYVAFVVAAGAIFCSITMAVRKQVHAVQPMLRPGDFEVHVPGVMTAEELERLKQTAQIAQVYAVILVVTAVMTTPVVVLYTALSFKQCSSDEMLRGLAISCDMLLFCRSLVNPVIFALKYKEFNIAFRKLLCLLS</sequence>
<evidence type="ECO:0000256" key="6">
    <source>
        <dbReference type="ARBA" id="ARBA00023136"/>
    </source>
</evidence>
<dbReference type="GeneID" id="106815255"/>
<evidence type="ECO:0000256" key="8">
    <source>
        <dbReference type="ARBA" id="ARBA00023224"/>
    </source>
</evidence>
<evidence type="ECO:0000256" key="9">
    <source>
        <dbReference type="RuleBase" id="RU000688"/>
    </source>
</evidence>
<reference evidence="13" key="1">
    <citation type="submission" date="2025-08" db="UniProtKB">
        <authorList>
            <consortium name="RefSeq"/>
        </authorList>
    </citation>
    <scope>IDENTIFICATION</scope>
</reference>
<dbReference type="Proteomes" id="UP000695022">
    <property type="component" value="Unplaced"/>
</dbReference>
<evidence type="ECO:0000256" key="3">
    <source>
        <dbReference type="ARBA" id="ARBA00022692"/>
    </source>
</evidence>
<dbReference type="PROSITE" id="PS50262">
    <property type="entry name" value="G_PROTEIN_RECEP_F1_2"/>
    <property type="match status" value="1"/>
</dbReference>
<dbReference type="RefSeq" id="XP_014675176.1">
    <property type="nucleotide sequence ID" value="XM_014819690.1"/>
</dbReference>
<keyword evidence="6 10" id="KW-0472">Membrane</keyword>
<organism evidence="12 13">
    <name type="scientific">Priapulus caudatus</name>
    <name type="common">Priapulid worm</name>
    <dbReference type="NCBI Taxonomy" id="37621"/>
    <lineage>
        <taxon>Eukaryota</taxon>
        <taxon>Metazoa</taxon>
        <taxon>Ecdysozoa</taxon>
        <taxon>Scalidophora</taxon>
        <taxon>Priapulida</taxon>
        <taxon>Priapulimorpha</taxon>
        <taxon>Priapulimorphida</taxon>
        <taxon>Priapulidae</taxon>
        <taxon>Priapulus</taxon>
    </lineage>
</organism>
<feature type="transmembrane region" description="Helical" evidence="10">
    <location>
        <begin position="280"/>
        <end position="301"/>
    </location>
</feature>
<dbReference type="InterPro" id="IPR017452">
    <property type="entry name" value="GPCR_Rhodpsn_7TM"/>
</dbReference>
<dbReference type="SUPFAM" id="SSF81321">
    <property type="entry name" value="Family A G protein-coupled receptor-like"/>
    <property type="match status" value="1"/>
</dbReference>
<keyword evidence="7 9" id="KW-0675">Receptor</keyword>
<evidence type="ECO:0000256" key="10">
    <source>
        <dbReference type="SAM" id="Phobius"/>
    </source>
</evidence>
<keyword evidence="3 9" id="KW-0812">Transmembrane</keyword>
<dbReference type="CDD" id="cd00637">
    <property type="entry name" value="7tm_classA_rhodopsin-like"/>
    <property type="match status" value="1"/>
</dbReference>
<evidence type="ECO:0000313" key="13">
    <source>
        <dbReference type="RefSeq" id="XP_014675176.1"/>
    </source>
</evidence>
<evidence type="ECO:0000256" key="4">
    <source>
        <dbReference type="ARBA" id="ARBA00022989"/>
    </source>
</evidence>
<feature type="transmembrane region" description="Helical" evidence="10">
    <location>
        <begin position="96"/>
        <end position="118"/>
    </location>
</feature>
<feature type="transmembrane region" description="Helical" evidence="10">
    <location>
        <begin position="179"/>
        <end position="203"/>
    </location>
</feature>
<evidence type="ECO:0000256" key="7">
    <source>
        <dbReference type="ARBA" id="ARBA00023170"/>
    </source>
</evidence>
<dbReference type="PANTHER" id="PTHR24249:SF372">
    <property type="entry name" value="G-PROTEIN COUPLED RECEPTORS FAMILY 1 PROFILE DOMAIN-CONTAINING PROTEIN"/>
    <property type="match status" value="1"/>
</dbReference>
<gene>
    <name evidence="13" type="primary">LOC106815255</name>
</gene>
<dbReference type="Gene3D" id="1.20.1070.10">
    <property type="entry name" value="Rhodopsin 7-helix transmembrane proteins"/>
    <property type="match status" value="1"/>
</dbReference>
<dbReference type="InterPro" id="IPR000276">
    <property type="entry name" value="GPCR_Rhodpsn"/>
</dbReference>
<comment type="subcellular location">
    <subcellularLocation>
        <location evidence="1">Cell membrane</location>
        <topology evidence="1">Multi-pass membrane protein</topology>
    </subcellularLocation>
</comment>
<feature type="transmembrane region" description="Helical" evidence="10">
    <location>
        <begin position="139"/>
        <end position="159"/>
    </location>
</feature>
<evidence type="ECO:0000256" key="2">
    <source>
        <dbReference type="ARBA" id="ARBA00022475"/>
    </source>
</evidence>
<keyword evidence="2" id="KW-1003">Cell membrane</keyword>
<name>A0ABM1ESK5_PRICU</name>
<dbReference type="PRINTS" id="PR00237">
    <property type="entry name" value="GPCRRHODOPSN"/>
</dbReference>
<protein>
    <submittedName>
        <fullName evidence="13">Thyrotropin-releasing hormone receptor-like</fullName>
    </submittedName>
</protein>
<dbReference type="Pfam" id="PF00001">
    <property type="entry name" value="7tm_1"/>
    <property type="match status" value="1"/>
</dbReference>
<dbReference type="PANTHER" id="PTHR24249">
    <property type="entry name" value="HISTAMINE RECEPTOR-RELATED G-PROTEIN COUPLED RECEPTOR"/>
    <property type="match status" value="1"/>
</dbReference>
<comment type="similarity">
    <text evidence="9">Belongs to the G-protein coupled receptor 1 family.</text>
</comment>
<dbReference type="PROSITE" id="PS00237">
    <property type="entry name" value="G_PROTEIN_RECEP_F1_1"/>
    <property type="match status" value="1"/>
</dbReference>
<feature type="transmembrane region" description="Helical" evidence="10">
    <location>
        <begin position="244"/>
        <end position="268"/>
    </location>
</feature>
<feature type="transmembrane region" description="Helical" evidence="10">
    <location>
        <begin position="20"/>
        <end position="42"/>
    </location>
</feature>
<evidence type="ECO:0000313" key="12">
    <source>
        <dbReference type="Proteomes" id="UP000695022"/>
    </source>
</evidence>
<keyword evidence="4 10" id="KW-1133">Transmembrane helix</keyword>
<proteinExistence type="inferred from homology"/>
<evidence type="ECO:0000256" key="5">
    <source>
        <dbReference type="ARBA" id="ARBA00023040"/>
    </source>
</evidence>